<feature type="compositionally biased region" description="Polar residues" evidence="1">
    <location>
        <begin position="345"/>
        <end position="355"/>
    </location>
</feature>
<keyword evidence="2" id="KW-1133">Transmembrane helix</keyword>
<evidence type="ECO:0000313" key="4">
    <source>
        <dbReference type="Proteomes" id="UP001556367"/>
    </source>
</evidence>
<keyword evidence="4" id="KW-1185">Reference proteome</keyword>
<dbReference type="Proteomes" id="UP001556367">
    <property type="component" value="Unassembled WGS sequence"/>
</dbReference>
<feature type="compositionally biased region" description="Low complexity" evidence="1">
    <location>
        <begin position="507"/>
        <end position="529"/>
    </location>
</feature>
<evidence type="ECO:0000256" key="1">
    <source>
        <dbReference type="SAM" id="MobiDB-lite"/>
    </source>
</evidence>
<feature type="compositionally biased region" description="Basic and acidic residues" evidence="1">
    <location>
        <begin position="260"/>
        <end position="272"/>
    </location>
</feature>
<evidence type="ECO:0000313" key="3">
    <source>
        <dbReference type="EMBL" id="KAL0955491.1"/>
    </source>
</evidence>
<reference evidence="4" key="1">
    <citation type="submission" date="2024-06" db="EMBL/GenBank/DDBJ databases">
        <title>Multi-omics analyses provide insights into the biosynthesis of the anticancer antibiotic pleurotin in Hohenbuehelia grisea.</title>
        <authorList>
            <person name="Weaver J.A."/>
            <person name="Alberti F."/>
        </authorList>
    </citation>
    <scope>NUCLEOTIDE SEQUENCE [LARGE SCALE GENOMIC DNA]</scope>
    <source>
        <strain evidence="4">T-177</strain>
    </source>
</reference>
<accession>A0ABR3JIY5</accession>
<keyword evidence="2" id="KW-0812">Transmembrane</keyword>
<keyword evidence="2" id="KW-0472">Membrane</keyword>
<organism evidence="3 4">
    <name type="scientific">Hohenbuehelia grisea</name>
    <dbReference type="NCBI Taxonomy" id="104357"/>
    <lineage>
        <taxon>Eukaryota</taxon>
        <taxon>Fungi</taxon>
        <taxon>Dikarya</taxon>
        <taxon>Basidiomycota</taxon>
        <taxon>Agaricomycotina</taxon>
        <taxon>Agaricomycetes</taxon>
        <taxon>Agaricomycetidae</taxon>
        <taxon>Agaricales</taxon>
        <taxon>Pleurotineae</taxon>
        <taxon>Pleurotaceae</taxon>
        <taxon>Hohenbuehelia</taxon>
    </lineage>
</organism>
<feature type="region of interest" description="Disordered" evidence="1">
    <location>
        <begin position="504"/>
        <end position="540"/>
    </location>
</feature>
<feature type="region of interest" description="Disordered" evidence="1">
    <location>
        <begin position="566"/>
        <end position="591"/>
    </location>
</feature>
<name>A0ABR3JIY5_9AGAR</name>
<dbReference type="EMBL" id="JASNQZ010000006">
    <property type="protein sequence ID" value="KAL0955491.1"/>
    <property type="molecule type" value="Genomic_DNA"/>
</dbReference>
<proteinExistence type="predicted"/>
<gene>
    <name evidence="3" type="ORF">HGRIS_001731</name>
</gene>
<feature type="region of interest" description="Disordered" evidence="1">
    <location>
        <begin position="324"/>
        <end position="463"/>
    </location>
</feature>
<feature type="transmembrane region" description="Helical" evidence="2">
    <location>
        <begin position="20"/>
        <end position="40"/>
    </location>
</feature>
<feature type="compositionally biased region" description="Polar residues" evidence="1">
    <location>
        <begin position="580"/>
        <end position="591"/>
    </location>
</feature>
<feature type="compositionally biased region" description="Low complexity" evidence="1">
    <location>
        <begin position="357"/>
        <end position="370"/>
    </location>
</feature>
<feature type="compositionally biased region" description="Low complexity" evidence="1">
    <location>
        <begin position="392"/>
        <end position="406"/>
    </location>
</feature>
<comment type="caution">
    <text evidence="3">The sequence shown here is derived from an EMBL/GenBank/DDBJ whole genome shotgun (WGS) entry which is preliminary data.</text>
</comment>
<feature type="region of interest" description="Disordered" evidence="1">
    <location>
        <begin position="248"/>
        <end position="286"/>
    </location>
</feature>
<evidence type="ECO:0000256" key="2">
    <source>
        <dbReference type="SAM" id="Phobius"/>
    </source>
</evidence>
<sequence>MSSSTAPEVRAPTLTVPSIIGIVVGACAVLSSVAAVVVVLHRRRRSRARKAQLAAEFRSSNAAEASQGLLQPDGTHFIARSFHVIPQSDHLKGEDLLERVARAETRLLLSVEKNQPALDLPRPDSRNSYDPDASINGLRQQETASWDSHDAILPINLPREPPVAKDIVNSAEPWTSLHDHPRPDSRLSGFSDVLAALPPLSILTHAYPSPPISAALASSIYHYSPESAYSTASTPVFQFDTSRDEFVAPSDAPPVPALPRPERQSSLKRPLEIDDSQSSPDEASLHRMDTVVIAKLLKARAKRASPPADGLARTFTQVSRIERDGSIKSLRTPIQKRAPRLPISRSASKQRSTPNLRAGRQAAPAAATSPRRMRSQASLTPVRAMETLTEDPVPSLSISPSSTMSPGLAPVTPPSQPRHAPSSYGHMKASKSDSSPPLPPSLSSTFPSSILKLPAPPRTPSELTGAFRTSIMLPSPISASAGFYEHHPPPLGSWFATTAPLNVRPKSSNSSLRSDSSSNPSHSRNASLSGQADDASLDGLGAGVMTSERFGASVGMGQRVESMHGVVGRKDNAPGWDSPGSYTFTVENYGH</sequence>
<protein>
    <submittedName>
        <fullName evidence="3">Uncharacterized protein</fullName>
    </submittedName>
</protein>